<name>A0AAD8XY69_9STRA</name>
<dbReference type="SUPFAM" id="SSF144232">
    <property type="entry name" value="HIT/MYND zinc finger-like"/>
    <property type="match status" value="1"/>
</dbReference>
<gene>
    <name evidence="7" type="ORF">QTG54_013520</name>
</gene>
<evidence type="ECO:0000259" key="6">
    <source>
        <dbReference type="PROSITE" id="PS50865"/>
    </source>
</evidence>
<evidence type="ECO:0000256" key="2">
    <source>
        <dbReference type="ARBA" id="ARBA00022771"/>
    </source>
</evidence>
<dbReference type="AlphaFoldDB" id="A0AAD8XY69"/>
<accession>A0AAD8XY69</accession>
<evidence type="ECO:0000256" key="3">
    <source>
        <dbReference type="ARBA" id="ARBA00022833"/>
    </source>
</evidence>
<comment type="caution">
    <text evidence="7">The sequence shown here is derived from an EMBL/GenBank/DDBJ whole genome shotgun (WGS) entry which is preliminary data.</text>
</comment>
<evidence type="ECO:0000256" key="1">
    <source>
        <dbReference type="ARBA" id="ARBA00022723"/>
    </source>
</evidence>
<protein>
    <recommendedName>
        <fullName evidence="6">MYND-type domain-containing protein</fullName>
    </recommendedName>
</protein>
<dbReference type="PROSITE" id="PS01360">
    <property type="entry name" value="ZF_MYND_1"/>
    <property type="match status" value="1"/>
</dbReference>
<evidence type="ECO:0000313" key="8">
    <source>
        <dbReference type="Proteomes" id="UP001224775"/>
    </source>
</evidence>
<proteinExistence type="predicted"/>
<keyword evidence="2 4" id="KW-0863">Zinc-finger</keyword>
<feature type="compositionally biased region" description="Basic and acidic residues" evidence="5">
    <location>
        <begin position="12"/>
        <end position="21"/>
    </location>
</feature>
<organism evidence="7 8">
    <name type="scientific">Skeletonema marinoi</name>
    <dbReference type="NCBI Taxonomy" id="267567"/>
    <lineage>
        <taxon>Eukaryota</taxon>
        <taxon>Sar</taxon>
        <taxon>Stramenopiles</taxon>
        <taxon>Ochrophyta</taxon>
        <taxon>Bacillariophyta</taxon>
        <taxon>Coscinodiscophyceae</taxon>
        <taxon>Thalassiosirophycidae</taxon>
        <taxon>Thalassiosirales</taxon>
        <taxon>Skeletonemataceae</taxon>
        <taxon>Skeletonema</taxon>
        <taxon>Skeletonema marinoi-dohrnii complex</taxon>
    </lineage>
</organism>
<feature type="domain" description="MYND-type" evidence="6">
    <location>
        <begin position="172"/>
        <end position="237"/>
    </location>
</feature>
<evidence type="ECO:0000256" key="5">
    <source>
        <dbReference type="SAM" id="MobiDB-lite"/>
    </source>
</evidence>
<feature type="compositionally biased region" description="Basic residues" evidence="5">
    <location>
        <begin position="1"/>
        <end position="11"/>
    </location>
</feature>
<evidence type="ECO:0000256" key="4">
    <source>
        <dbReference type="PROSITE-ProRule" id="PRU00134"/>
    </source>
</evidence>
<sequence>MVSRKKAKGKARKEAQSKETQDASVASHMQKLQINHILRSCTHGAIPLPKGHICERFTRHYEKQYDNASSDMIVKAFEQAHEATKETYADVWDDASEMELVCSSYLAMGTQAILDGFTSDARIDATYANYFEQHIAVKLKKTQASIDAQKISELNDADPHTLVSYFRNHIPCSSCLDVKYNQVKSTKKMGECSNEKCSLRYNKVERSSMMSCGRCRMTHYCSPQCQKAHWPMHTNKCNEFVKEKAEFDLKRQA</sequence>
<keyword evidence="1" id="KW-0479">Metal-binding</keyword>
<dbReference type="GO" id="GO:0008270">
    <property type="term" value="F:zinc ion binding"/>
    <property type="evidence" value="ECO:0007669"/>
    <property type="project" value="UniProtKB-KW"/>
</dbReference>
<dbReference type="PROSITE" id="PS50865">
    <property type="entry name" value="ZF_MYND_2"/>
    <property type="match status" value="1"/>
</dbReference>
<dbReference type="Pfam" id="PF01753">
    <property type="entry name" value="zf-MYND"/>
    <property type="match status" value="1"/>
</dbReference>
<feature type="region of interest" description="Disordered" evidence="5">
    <location>
        <begin position="1"/>
        <end position="26"/>
    </location>
</feature>
<keyword evidence="3" id="KW-0862">Zinc</keyword>
<dbReference type="Proteomes" id="UP001224775">
    <property type="component" value="Unassembled WGS sequence"/>
</dbReference>
<keyword evidence="8" id="KW-1185">Reference proteome</keyword>
<reference evidence="7" key="1">
    <citation type="submission" date="2023-06" db="EMBL/GenBank/DDBJ databases">
        <title>Survivors Of The Sea: Transcriptome response of Skeletonema marinoi to long-term dormancy.</title>
        <authorList>
            <person name="Pinder M.I.M."/>
            <person name="Kourtchenko O."/>
            <person name="Robertson E.K."/>
            <person name="Larsson T."/>
            <person name="Maumus F."/>
            <person name="Osuna-Cruz C.M."/>
            <person name="Vancaester E."/>
            <person name="Stenow R."/>
            <person name="Vandepoele K."/>
            <person name="Ploug H."/>
            <person name="Bruchert V."/>
            <person name="Godhe A."/>
            <person name="Topel M."/>
        </authorList>
    </citation>
    <scope>NUCLEOTIDE SEQUENCE</scope>
    <source>
        <strain evidence="7">R05AC</strain>
    </source>
</reference>
<dbReference type="EMBL" id="JATAAI010000032">
    <property type="protein sequence ID" value="KAK1735814.1"/>
    <property type="molecule type" value="Genomic_DNA"/>
</dbReference>
<dbReference type="Gene3D" id="6.10.140.2220">
    <property type="match status" value="1"/>
</dbReference>
<dbReference type="InterPro" id="IPR002893">
    <property type="entry name" value="Znf_MYND"/>
</dbReference>
<evidence type="ECO:0000313" key="7">
    <source>
        <dbReference type="EMBL" id="KAK1735814.1"/>
    </source>
</evidence>